<organism evidence="2 3">
    <name type="scientific">Dreissena polymorpha</name>
    <name type="common">Zebra mussel</name>
    <name type="synonym">Mytilus polymorpha</name>
    <dbReference type="NCBI Taxonomy" id="45954"/>
    <lineage>
        <taxon>Eukaryota</taxon>
        <taxon>Metazoa</taxon>
        <taxon>Spiralia</taxon>
        <taxon>Lophotrochozoa</taxon>
        <taxon>Mollusca</taxon>
        <taxon>Bivalvia</taxon>
        <taxon>Autobranchia</taxon>
        <taxon>Heteroconchia</taxon>
        <taxon>Euheterodonta</taxon>
        <taxon>Imparidentia</taxon>
        <taxon>Neoheterodontei</taxon>
        <taxon>Myida</taxon>
        <taxon>Dreissenoidea</taxon>
        <taxon>Dreissenidae</taxon>
        <taxon>Dreissena</taxon>
    </lineage>
</organism>
<name>A0A9D4HIX0_DREPO</name>
<protein>
    <submittedName>
        <fullName evidence="2">Uncharacterized protein</fullName>
    </submittedName>
</protein>
<dbReference type="EMBL" id="JAIWYP010000013">
    <property type="protein sequence ID" value="KAH3719118.1"/>
    <property type="molecule type" value="Genomic_DNA"/>
</dbReference>
<accession>A0A9D4HIX0</accession>
<reference evidence="2" key="1">
    <citation type="journal article" date="2019" name="bioRxiv">
        <title>The Genome of the Zebra Mussel, Dreissena polymorpha: A Resource for Invasive Species Research.</title>
        <authorList>
            <person name="McCartney M.A."/>
            <person name="Auch B."/>
            <person name="Kono T."/>
            <person name="Mallez S."/>
            <person name="Zhang Y."/>
            <person name="Obille A."/>
            <person name="Becker A."/>
            <person name="Abrahante J.E."/>
            <person name="Garbe J."/>
            <person name="Badalamenti J.P."/>
            <person name="Herman A."/>
            <person name="Mangelson H."/>
            <person name="Liachko I."/>
            <person name="Sullivan S."/>
            <person name="Sone E.D."/>
            <person name="Koren S."/>
            <person name="Silverstein K.A.T."/>
            <person name="Beckman K.B."/>
            <person name="Gohl D.M."/>
        </authorList>
    </citation>
    <scope>NUCLEOTIDE SEQUENCE</scope>
    <source>
        <strain evidence="2">Duluth1</strain>
        <tissue evidence="2">Whole animal</tissue>
    </source>
</reference>
<evidence type="ECO:0000313" key="3">
    <source>
        <dbReference type="Proteomes" id="UP000828390"/>
    </source>
</evidence>
<feature type="compositionally biased region" description="Polar residues" evidence="1">
    <location>
        <begin position="9"/>
        <end position="41"/>
    </location>
</feature>
<sequence length="83" mass="9611">MSQEDSTRNVETANANSARSWNQDLPRSLPIQETENPQTSTKCVENAFELRILEHVDSRQSKRNMIADWCNILYMYVNTNSMS</sequence>
<reference evidence="2" key="2">
    <citation type="submission" date="2020-11" db="EMBL/GenBank/DDBJ databases">
        <authorList>
            <person name="McCartney M.A."/>
            <person name="Auch B."/>
            <person name="Kono T."/>
            <person name="Mallez S."/>
            <person name="Becker A."/>
            <person name="Gohl D.M."/>
            <person name="Silverstein K.A.T."/>
            <person name="Koren S."/>
            <person name="Bechman K.B."/>
            <person name="Herman A."/>
            <person name="Abrahante J.E."/>
            <person name="Garbe J."/>
        </authorList>
    </citation>
    <scope>NUCLEOTIDE SEQUENCE</scope>
    <source>
        <strain evidence="2">Duluth1</strain>
        <tissue evidence="2">Whole animal</tissue>
    </source>
</reference>
<evidence type="ECO:0000313" key="2">
    <source>
        <dbReference type="EMBL" id="KAH3719118.1"/>
    </source>
</evidence>
<dbReference type="AlphaFoldDB" id="A0A9D4HIX0"/>
<gene>
    <name evidence="2" type="ORF">DPMN_061949</name>
</gene>
<proteinExistence type="predicted"/>
<dbReference type="Proteomes" id="UP000828390">
    <property type="component" value="Unassembled WGS sequence"/>
</dbReference>
<feature type="region of interest" description="Disordered" evidence="1">
    <location>
        <begin position="1"/>
        <end position="41"/>
    </location>
</feature>
<evidence type="ECO:0000256" key="1">
    <source>
        <dbReference type="SAM" id="MobiDB-lite"/>
    </source>
</evidence>
<comment type="caution">
    <text evidence="2">The sequence shown here is derived from an EMBL/GenBank/DDBJ whole genome shotgun (WGS) entry which is preliminary data.</text>
</comment>
<keyword evidence="3" id="KW-1185">Reference proteome</keyword>